<organism evidence="6 7">
    <name type="scientific">Jejudonia soesokkakensis</name>
    <dbReference type="NCBI Taxonomy" id="1323432"/>
    <lineage>
        <taxon>Bacteria</taxon>
        <taxon>Pseudomonadati</taxon>
        <taxon>Bacteroidota</taxon>
        <taxon>Flavobacteriia</taxon>
        <taxon>Flavobacteriales</taxon>
        <taxon>Flavobacteriaceae</taxon>
        <taxon>Jejudonia</taxon>
    </lineage>
</organism>
<dbReference type="InterPro" id="IPR013740">
    <property type="entry name" value="Redoxin"/>
</dbReference>
<protein>
    <submittedName>
        <fullName evidence="6">TlpA family protein disulfide reductase</fullName>
    </submittedName>
</protein>
<keyword evidence="7" id="KW-1185">Reference proteome</keyword>
<dbReference type="PROSITE" id="PS51352">
    <property type="entry name" value="THIOREDOXIN_2"/>
    <property type="match status" value="1"/>
</dbReference>
<dbReference type="PROSITE" id="PS00194">
    <property type="entry name" value="THIOREDOXIN_1"/>
    <property type="match status" value="1"/>
</dbReference>
<reference evidence="7" key="1">
    <citation type="journal article" date="2019" name="Int. J. Syst. Evol. Microbiol.">
        <title>The Global Catalogue of Microorganisms (GCM) 10K type strain sequencing project: providing services to taxonomists for standard genome sequencing and annotation.</title>
        <authorList>
            <consortium name="The Broad Institute Genomics Platform"/>
            <consortium name="The Broad Institute Genome Sequencing Center for Infectious Disease"/>
            <person name="Wu L."/>
            <person name="Ma J."/>
        </authorList>
    </citation>
    <scope>NUCLEOTIDE SEQUENCE [LARGE SCALE GENOMIC DNA]</scope>
    <source>
        <strain evidence="7">CGMCC 1.16306</strain>
    </source>
</reference>
<dbReference type="InterPro" id="IPR050553">
    <property type="entry name" value="Thioredoxin_ResA/DsbE_sf"/>
</dbReference>
<dbReference type="PANTHER" id="PTHR42852:SF6">
    <property type="entry name" value="THIOL:DISULFIDE INTERCHANGE PROTEIN DSBE"/>
    <property type="match status" value="1"/>
</dbReference>
<dbReference type="SUPFAM" id="SSF52833">
    <property type="entry name" value="Thioredoxin-like"/>
    <property type="match status" value="1"/>
</dbReference>
<evidence type="ECO:0000313" key="7">
    <source>
        <dbReference type="Proteomes" id="UP001596415"/>
    </source>
</evidence>
<proteinExistence type="predicted"/>
<dbReference type="Gene3D" id="3.40.30.10">
    <property type="entry name" value="Glutaredoxin"/>
    <property type="match status" value="1"/>
</dbReference>
<dbReference type="EMBL" id="JBHTBN010000006">
    <property type="protein sequence ID" value="MFC7358303.1"/>
    <property type="molecule type" value="Genomic_DNA"/>
</dbReference>
<dbReference type="InterPro" id="IPR013766">
    <property type="entry name" value="Thioredoxin_domain"/>
</dbReference>
<name>A0ABW2MX99_9FLAO</name>
<comment type="caution">
    <text evidence="6">The sequence shown here is derived from an EMBL/GenBank/DDBJ whole genome shotgun (WGS) entry which is preliminary data.</text>
</comment>
<evidence type="ECO:0000259" key="5">
    <source>
        <dbReference type="PROSITE" id="PS51352"/>
    </source>
</evidence>
<comment type="subcellular location">
    <subcellularLocation>
        <location evidence="1">Cell envelope</location>
    </subcellularLocation>
</comment>
<keyword evidence="4" id="KW-0676">Redox-active center</keyword>
<accession>A0ABW2MX99</accession>
<keyword evidence="2" id="KW-0201">Cytochrome c-type biogenesis</keyword>
<dbReference type="CDD" id="cd02966">
    <property type="entry name" value="TlpA_like_family"/>
    <property type="match status" value="1"/>
</dbReference>
<evidence type="ECO:0000256" key="3">
    <source>
        <dbReference type="ARBA" id="ARBA00023157"/>
    </source>
</evidence>
<evidence type="ECO:0000256" key="4">
    <source>
        <dbReference type="ARBA" id="ARBA00023284"/>
    </source>
</evidence>
<gene>
    <name evidence="6" type="ORF">ACFQO1_11435</name>
</gene>
<dbReference type="Pfam" id="PF08534">
    <property type="entry name" value="Redoxin"/>
    <property type="match status" value="1"/>
</dbReference>
<dbReference type="InterPro" id="IPR017937">
    <property type="entry name" value="Thioredoxin_CS"/>
</dbReference>
<evidence type="ECO:0000256" key="1">
    <source>
        <dbReference type="ARBA" id="ARBA00004196"/>
    </source>
</evidence>
<dbReference type="PANTHER" id="PTHR42852">
    <property type="entry name" value="THIOL:DISULFIDE INTERCHANGE PROTEIN DSBE"/>
    <property type="match status" value="1"/>
</dbReference>
<dbReference type="Proteomes" id="UP001596415">
    <property type="component" value="Unassembled WGS sequence"/>
</dbReference>
<evidence type="ECO:0000256" key="2">
    <source>
        <dbReference type="ARBA" id="ARBA00022748"/>
    </source>
</evidence>
<keyword evidence="3" id="KW-1015">Disulfide bond</keyword>
<sequence>MELYAKIDTTQQHKEDLEMFKMGIANLDKYGKSYPFLEFSLPNTENESISIKSFLGKTTLVDFWASWCGPCRIKHPEMIKLKKRLGNENFDIVSISIDDNRKSWIKAIEKDSLKWTNLIDIDKKINDELEIPAIPFNYLIDKNGIVLGVNLSLDQIENELNKASR</sequence>
<dbReference type="InterPro" id="IPR036249">
    <property type="entry name" value="Thioredoxin-like_sf"/>
</dbReference>
<feature type="domain" description="Thioredoxin" evidence="5">
    <location>
        <begin position="30"/>
        <end position="165"/>
    </location>
</feature>
<evidence type="ECO:0000313" key="6">
    <source>
        <dbReference type="EMBL" id="MFC7358303.1"/>
    </source>
</evidence>